<protein>
    <submittedName>
        <fullName evidence="2">Uncharacterized protein</fullName>
    </submittedName>
</protein>
<keyword evidence="1" id="KW-0812">Transmembrane</keyword>
<reference evidence="3" key="3">
    <citation type="submission" date="2016-02" db="EMBL/GenBank/DDBJ databases">
        <title>Draft genome of pathogenic Streptomyces sp. in Japan.</title>
        <authorList>
            <person name="Tomihama T."/>
            <person name="Ikenaga M."/>
            <person name="Sakai M."/>
            <person name="Okubo T."/>
            <person name="Ikeda S."/>
        </authorList>
    </citation>
    <scope>NUCLEOTIDE SEQUENCE [LARGE SCALE GENOMIC DNA]</scope>
    <source>
        <strain evidence="3">S58</strain>
    </source>
</reference>
<dbReference type="EMBL" id="BCMM01000016">
    <property type="protein sequence ID" value="GAQ63347.1"/>
    <property type="molecule type" value="Genomic_DNA"/>
</dbReference>
<reference evidence="3" key="1">
    <citation type="submission" date="2015-11" db="EMBL/GenBank/DDBJ databases">
        <authorList>
            <consortium name="Cross-ministerial Strategic Innovation Promotion Program (SIP) consortium"/>
            <person name="Tomihama T."/>
            <person name="Ikenaga M."/>
            <person name="Sakai M."/>
            <person name="Okubo T."/>
            <person name="Ikeda S."/>
        </authorList>
    </citation>
    <scope>NUCLEOTIDE SEQUENCE [LARGE SCALE GENOMIC DNA]</scope>
    <source>
        <strain evidence="3">S58</strain>
    </source>
</reference>
<keyword evidence="1" id="KW-1133">Transmembrane helix</keyword>
<dbReference type="Proteomes" id="UP000067448">
    <property type="component" value="Unassembled WGS sequence"/>
</dbReference>
<accession>A0A100JPK4</accession>
<name>A0A100JPK4_STRSC</name>
<sequence>MPDASPRNHGLAGAVRSSVESFLFLALVLAPFLTPLVVAATALALGVRAHRRETGGGRRLPDAGSCALVAVMAGAVALGAYAVGVTSGFFVLDPDQMCAAEGAPGEYVVTRMTLPVSVQCVTEEGAGTELVPAWVNPAVFGGIVLGASASVAAVTQRLRGTGN</sequence>
<evidence type="ECO:0000256" key="1">
    <source>
        <dbReference type="SAM" id="Phobius"/>
    </source>
</evidence>
<feature type="transmembrane region" description="Helical" evidence="1">
    <location>
        <begin position="66"/>
        <end position="92"/>
    </location>
</feature>
<reference evidence="2 3" key="2">
    <citation type="journal article" date="2016" name="Genome Announc.">
        <title>Draft Genome Sequences of Streptomyces scabiei S58, Streptomyces turgidiscabies T45, and Streptomyces acidiscabies a10, the Pathogens of Potato Common Scab, Isolated in Japan.</title>
        <authorList>
            <person name="Tomihama T."/>
            <person name="Nishi Y."/>
            <person name="Sakai M."/>
            <person name="Ikenaga M."/>
            <person name="Okubo T."/>
            <person name="Ikeda S."/>
        </authorList>
    </citation>
    <scope>NUCLEOTIDE SEQUENCE [LARGE SCALE GENOMIC DNA]</scope>
    <source>
        <strain evidence="2 3">S58</strain>
    </source>
</reference>
<comment type="caution">
    <text evidence="2">The sequence shown here is derived from an EMBL/GenBank/DDBJ whole genome shotgun (WGS) entry which is preliminary data.</text>
</comment>
<evidence type="ECO:0000313" key="3">
    <source>
        <dbReference type="Proteomes" id="UP000067448"/>
    </source>
</evidence>
<gene>
    <name evidence="2" type="ORF">SsS58_03725</name>
</gene>
<keyword evidence="1" id="KW-0472">Membrane</keyword>
<dbReference type="AlphaFoldDB" id="A0A100JPK4"/>
<feature type="transmembrane region" description="Helical" evidence="1">
    <location>
        <begin position="22"/>
        <end position="45"/>
    </location>
</feature>
<evidence type="ECO:0000313" key="2">
    <source>
        <dbReference type="EMBL" id="GAQ63347.1"/>
    </source>
</evidence>
<dbReference type="RefSeq" id="WP_199845490.1">
    <property type="nucleotide sequence ID" value="NZ_BCMM01000016.1"/>
</dbReference>
<organism evidence="2 3">
    <name type="scientific">Streptomyces scabiei</name>
    <dbReference type="NCBI Taxonomy" id="1930"/>
    <lineage>
        <taxon>Bacteria</taxon>
        <taxon>Bacillati</taxon>
        <taxon>Actinomycetota</taxon>
        <taxon>Actinomycetes</taxon>
        <taxon>Kitasatosporales</taxon>
        <taxon>Streptomycetaceae</taxon>
        <taxon>Streptomyces</taxon>
    </lineage>
</organism>
<feature type="transmembrane region" description="Helical" evidence="1">
    <location>
        <begin position="134"/>
        <end position="154"/>
    </location>
</feature>
<proteinExistence type="predicted"/>